<dbReference type="GO" id="GO:0006355">
    <property type="term" value="P:regulation of DNA-templated transcription"/>
    <property type="evidence" value="ECO:0007669"/>
    <property type="project" value="InterPro"/>
</dbReference>
<dbReference type="OrthoDB" id="343875at2759"/>
<dbReference type="HOGENOM" id="CLU_003008_0_0_1"/>
<feature type="repeat" description="TPR" evidence="3">
    <location>
        <begin position="177"/>
        <end position="210"/>
    </location>
</feature>
<evidence type="ECO:0000256" key="4">
    <source>
        <dbReference type="SAM" id="Coils"/>
    </source>
</evidence>
<feature type="region of interest" description="Disordered" evidence="5">
    <location>
        <begin position="985"/>
        <end position="1133"/>
    </location>
</feature>
<evidence type="ECO:0000313" key="6">
    <source>
        <dbReference type="EMBL" id="EJU05976.1"/>
    </source>
</evidence>
<feature type="compositionally biased region" description="Basic and acidic residues" evidence="5">
    <location>
        <begin position="1066"/>
        <end position="1078"/>
    </location>
</feature>
<reference evidence="6 7" key="1">
    <citation type="journal article" date="2012" name="Science">
        <title>The Paleozoic origin of enzymatic lignin decomposition reconstructed from 31 fungal genomes.</title>
        <authorList>
            <person name="Floudas D."/>
            <person name="Binder M."/>
            <person name="Riley R."/>
            <person name="Barry K."/>
            <person name="Blanchette R.A."/>
            <person name="Henrissat B."/>
            <person name="Martinez A.T."/>
            <person name="Otillar R."/>
            <person name="Spatafora J.W."/>
            <person name="Yadav J.S."/>
            <person name="Aerts A."/>
            <person name="Benoit I."/>
            <person name="Boyd A."/>
            <person name="Carlson A."/>
            <person name="Copeland A."/>
            <person name="Coutinho P.M."/>
            <person name="de Vries R.P."/>
            <person name="Ferreira P."/>
            <person name="Findley K."/>
            <person name="Foster B."/>
            <person name="Gaskell J."/>
            <person name="Glotzer D."/>
            <person name="Gorecki P."/>
            <person name="Heitman J."/>
            <person name="Hesse C."/>
            <person name="Hori C."/>
            <person name="Igarashi K."/>
            <person name="Jurgens J.A."/>
            <person name="Kallen N."/>
            <person name="Kersten P."/>
            <person name="Kohler A."/>
            <person name="Kuees U."/>
            <person name="Kumar T.K.A."/>
            <person name="Kuo A."/>
            <person name="LaButti K."/>
            <person name="Larrondo L.F."/>
            <person name="Lindquist E."/>
            <person name="Ling A."/>
            <person name="Lombard V."/>
            <person name="Lucas S."/>
            <person name="Lundell T."/>
            <person name="Martin R."/>
            <person name="McLaughlin D.J."/>
            <person name="Morgenstern I."/>
            <person name="Morin E."/>
            <person name="Murat C."/>
            <person name="Nagy L.G."/>
            <person name="Nolan M."/>
            <person name="Ohm R.A."/>
            <person name="Patyshakuliyeva A."/>
            <person name="Rokas A."/>
            <person name="Ruiz-Duenas F.J."/>
            <person name="Sabat G."/>
            <person name="Salamov A."/>
            <person name="Samejima M."/>
            <person name="Schmutz J."/>
            <person name="Slot J.C."/>
            <person name="St John F."/>
            <person name="Stenlid J."/>
            <person name="Sun H."/>
            <person name="Sun S."/>
            <person name="Syed K."/>
            <person name="Tsang A."/>
            <person name="Wiebenga A."/>
            <person name="Young D."/>
            <person name="Pisabarro A."/>
            <person name="Eastwood D.C."/>
            <person name="Martin F."/>
            <person name="Cullen D."/>
            <person name="Grigoriev I.V."/>
            <person name="Hibbett D.S."/>
        </authorList>
    </citation>
    <scope>NUCLEOTIDE SEQUENCE [LARGE SCALE GENOMIC DNA]</scope>
    <source>
        <strain evidence="6 7">DJM-731 SS1</strain>
    </source>
</reference>
<dbReference type="InterPro" id="IPR031101">
    <property type="entry name" value="Ctr9"/>
</dbReference>
<dbReference type="Gene3D" id="1.25.40.10">
    <property type="entry name" value="Tetratricopeptide repeat domain"/>
    <property type="match status" value="4"/>
</dbReference>
<keyword evidence="1" id="KW-0677">Repeat</keyword>
<dbReference type="GeneID" id="63691059"/>
<feature type="compositionally biased region" description="Acidic residues" evidence="5">
    <location>
        <begin position="1040"/>
        <end position="1055"/>
    </location>
</feature>
<keyword evidence="2 3" id="KW-0802">TPR repeat</keyword>
<dbReference type="InterPro" id="IPR011990">
    <property type="entry name" value="TPR-like_helical_dom_sf"/>
</dbReference>
<dbReference type="RefSeq" id="XP_040632870.1">
    <property type="nucleotide sequence ID" value="XM_040775997.1"/>
</dbReference>
<dbReference type="Pfam" id="PF13432">
    <property type="entry name" value="TPR_16"/>
    <property type="match status" value="1"/>
</dbReference>
<dbReference type="EMBL" id="JH795855">
    <property type="protein sequence ID" value="EJU05976.1"/>
    <property type="molecule type" value="Genomic_DNA"/>
</dbReference>
<evidence type="ECO:0000256" key="3">
    <source>
        <dbReference type="PROSITE-ProRule" id="PRU00339"/>
    </source>
</evidence>
<dbReference type="AlphaFoldDB" id="M5G6U4"/>
<dbReference type="STRING" id="1858805.M5G6U4"/>
<sequence>MAAPRILGVQLDGDEINIDLDDLDDDPEEVYVVLTDSKSAAWMWRTVAIEYWEKGNMARVEDTIRRAISVYERQGRDGHENWQAMQPLLANFLLAKARDAPKLILRTAQEDKLDSKVQEKSVYINEAATSMARMDSVVPKLSVVQLLSKAVSQLAENAIDAAGRTFDEILQQQQNNSVALMGKGRIQYARRNYRDALKSFQEALKYAPDLLPDPRVGIGLCAWSLGDQDRARRAWQRSLEVHPDLPAPQILICLSLLNDAKDKRRDQRERSRAYSQGIKGLAALFRDRGKHCAIVADALSAYFMERKEWDKVRAQYDLIHLLTSVFQAVKAAERTIQFADLRSVVSDGYMRLGRIAHLRGDLPQAVEQYGISVDRNEKNQLARTGLGQVHILTNEIPAAIHDYELLLSDNQNLIEALLPLASLQASAWPGASPVEQDAGKVRARQLYDRAARIIKGKEVETEGMEDPELWVEVAKLWQAEDSNKAREAYARAVELARETADPEKGVDPKLLNALAVIRHIHGGETGRTEARDLYQEALVGATKAEEGPENEMVQTATLYNLARCWEALGEQTQAQEAYQKLLSRHPEYVDAKARLAHVYQQQGRIDEAHGLLKDALESQTDNLDLRSYYTYFLASHKQSRQSSKFAQLTLSNYDKHDVYALSAVAADLYSAARENRDTGSEAIKVRRKHFQNCAQAYDKVLSLDPNCAYAAMGLAIMIAEDALGGLAGAPVPGADEARERERNAAEALGVFGRVRESINNGSVFVNMGHCYYTLEQFQKAIESYELASRFYNGKDFAVLLHLCRAWYAKANLEQNREGMETALDYAKKALALAPEDKATVYDIAVIQQKFAELLFSLPPDRRTLEKLQEAIDQAQEAQGTFAALVEDKSTVMPFARDLPDQRRRYGETVLRKSGEHVEAQKAYEQEVVAKTEAARAMREEERKRKQEEEDLRIAEIQKAAAELSKQRKLAMEEVQLWNAAVKLERDEEEEADKLKAQKGRRRKPQNGANGSGANSETEAGEGRKSKKSKKSKLSQSQADVSEEDDALFTDNEDAAEPTAAGGEEDEHVHPAPPQEKHVHPAPPQEKQVYPAEEKPRQKRVVREEEDVDEPSSKRRKKIKSKATISDSDEEMSD</sequence>
<dbReference type="OMA" id="EHWLTIA"/>
<proteinExistence type="predicted"/>
<dbReference type="PANTHER" id="PTHR14027:SF2">
    <property type="entry name" value="RNA POLYMERASE-ASSOCIATED PROTEIN CTR9 HOMOLOG"/>
    <property type="match status" value="1"/>
</dbReference>
<evidence type="ECO:0000313" key="7">
    <source>
        <dbReference type="Proteomes" id="UP000030653"/>
    </source>
</evidence>
<dbReference type="Pfam" id="PF14559">
    <property type="entry name" value="TPR_19"/>
    <property type="match status" value="1"/>
</dbReference>
<dbReference type="InterPro" id="IPR019734">
    <property type="entry name" value="TPR_rpt"/>
</dbReference>
<protein>
    <submittedName>
        <fullName evidence="6">TPR-like protein</fullName>
    </submittedName>
</protein>
<keyword evidence="7" id="KW-1185">Reference proteome</keyword>
<name>M5G6U4_DACPD</name>
<dbReference type="PANTHER" id="PTHR14027">
    <property type="entry name" value="RNA POLYMERASE-ASSOCIATED PROTEIN CTR9"/>
    <property type="match status" value="1"/>
</dbReference>
<feature type="compositionally biased region" description="Polar residues" evidence="5">
    <location>
        <begin position="1006"/>
        <end position="1017"/>
    </location>
</feature>
<dbReference type="GO" id="GO:0000993">
    <property type="term" value="F:RNA polymerase II complex binding"/>
    <property type="evidence" value="ECO:0007669"/>
    <property type="project" value="TreeGrafter"/>
</dbReference>
<keyword evidence="4" id="KW-0175">Coiled coil</keyword>
<dbReference type="GO" id="GO:0016593">
    <property type="term" value="C:Cdc73/Paf1 complex"/>
    <property type="evidence" value="ECO:0007669"/>
    <property type="project" value="TreeGrafter"/>
</dbReference>
<dbReference type="Pfam" id="PF13181">
    <property type="entry name" value="TPR_8"/>
    <property type="match status" value="1"/>
</dbReference>
<evidence type="ECO:0000256" key="5">
    <source>
        <dbReference type="SAM" id="MobiDB-lite"/>
    </source>
</evidence>
<feature type="coiled-coil region" evidence="4">
    <location>
        <begin position="928"/>
        <end position="973"/>
    </location>
</feature>
<dbReference type="PROSITE" id="PS50005">
    <property type="entry name" value="TPR"/>
    <property type="match status" value="2"/>
</dbReference>
<evidence type="ECO:0000256" key="1">
    <source>
        <dbReference type="ARBA" id="ARBA00022737"/>
    </source>
</evidence>
<gene>
    <name evidence="6" type="ORF">DACRYDRAFT_73196</name>
</gene>
<accession>M5G6U4</accession>
<dbReference type="SMART" id="SM00028">
    <property type="entry name" value="TPR"/>
    <property type="match status" value="10"/>
</dbReference>
<feature type="repeat" description="TPR" evidence="3">
    <location>
        <begin position="555"/>
        <end position="588"/>
    </location>
</feature>
<dbReference type="SUPFAM" id="SSF48452">
    <property type="entry name" value="TPR-like"/>
    <property type="match status" value="3"/>
</dbReference>
<dbReference type="GO" id="GO:0006368">
    <property type="term" value="P:transcription elongation by RNA polymerase II"/>
    <property type="evidence" value="ECO:0007669"/>
    <property type="project" value="TreeGrafter"/>
</dbReference>
<dbReference type="Proteomes" id="UP000030653">
    <property type="component" value="Unassembled WGS sequence"/>
</dbReference>
<evidence type="ECO:0000256" key="2">
    <source>
        <dbReference type="ARBA" id="ARBA00022803"/>
    </source>
</evidence>
<organism evidence="6 7">
    <name type="scientific">Dacryopinax primogenitus (strain DJM 731)</name>
    <name type="common">Brown rot fungus</name>
    <dbReference type="NCBI Taxonomy" id="1858805"/>
    <lineage>
        <taxon>Eukaryota</taxon>
        <taxon>Fungi</taxon>
        <taxon>Dikarya</taxon>
        <taxon>Basidiomycota</taxon>
        <taxon>Agaricomycotina</taxon>
        <taxon>Dacrymycetes</taxon>
        <taxon>Dacrymycetales</taxon>
        <taxon>Dacrymycetaceae</taxon>
        <taxon>Dacryopinax</taxon>
    </lineage>
</organism>